<reference evidence="1 2" key="1">
    <citation type="journal article" date="2013" name="Int. J. Syst. Evol. Microbiol.">
        <title>Chryseobacterium angstadtii sp. nov., isolated from a newt tank.</title>
        <authorList>
            <person name="Kirk K.E."/>
            <person name="Hoffman J.A."/>
            <person name="Smith K.A."/>
            <person name="Strahan B.L."/>
            <person name="Failor K.C."/>
            <person name="Krebs J.E."/>
            <person name="Gale A.N."/>
            <person name="Do T.D."/>
            <person name="Sontag T.C."/>
            <person name="Batties A.M."/>
            <person name="Mistiszyn K."/>
            <person name="Newman J.D."/>
        </authorList>
    </citation>
    <scope>NUCLEOTIDE SEQUENCE [LARGE SCALE GENOMIC DNA]</scope>
    <source>
        <strain evidence="1 2">KM</strain>
    </source>
</reference>
<dbReference type="EMBL" id="LFND01000006">
    <property type="protein sequence ID" value="KMQ60015.1"/>
    <property type="molecule type" value="Genomic_DNA"/>
</dbReference>
<dbReference type="AlphaFoldDB" id="A0A0J7KS02"/>
<name>A0A0J7KS02_9FLAO</name>
<evidence type="ECO:0000313" key="1">
    <source>
        <dbReference type="EMBL" id="KMQ60015.1"/>
    </source>
</evidence>
<proteinExistence type="predicted"/>
<dbReference type="STRING" id="558151.ACM46_17340"/>
<sequence length="158" mass="18587">MGLFIKNFMVLSFMNFLVLNCAEYKSVSQINLQKDHPEKVEYKEIRRLNLNNDLKEYTVITSTKEMKELYMKFNDSKYSRSAPIPVLQKGEYFLILKPGLKKIKYGDIQIEKMETNGSVLNILYKEIENWEYAEKEQSHPILILKVIGEPKEVKLTTI</sequence>
<dbReference type="Proteomes" id="UP000036261">
    <property type="component" value="Unassembled WGS sequence"/>
</dbReference>
<organism evidence="1 2">
    <name type="scientific">Chryseobacterium angstadtii</name>
    <dbReference type="NCBI Taxonomy" id="558151"/>
    <lineage>
        <taxon>Bacteria</taxon>
        <taxon>Pseudomonadati</taxon>
        <taxon>Bacteroidota</taxon>
        <taxon>Flavobacteriia</taxon>
        <taxon>Flavobacteriales</taxon>
        <taxon>Weeksellaceae</taxon>
        <taxon>Chryseobacterium group</taxon>
        <taxon>Chryseobacterium</taxon>
    </lineage>
</organism>
<dbReference type="PATRIC" id="fig|558151.6.peg.3666"/>
<keyword evidence="2" id="KW-1185">Reference proteome</keyword>
<comment type="caution">
    <text evidence="1">The sequence shown here is derived from an EMBL/GenBank/DDBJ whole genome shotgun (WGS) entry which is preliminary data.</text>
</comment>
<gene>
    <name evidence="1" type="ORF">ACM46_17340</name>
</gene>
<protein>
    <submittedName>
        <fullName evidence="1">Uncharacterized protein</fullName>
    </submittedName>
</protein>
<evidence type="ECO:0000313" key="2">
    <source>
        <dbReference type="Proteomes" id="UP000036261"/>
    </source>
</evidence>
<accession>A0A0J7KS02</accession>